<dbReference type="AlphaFoldDB" id="A0A9D2AXT3"/>
<evidence type="ECO:0000313" key="2">
    <source>
        <dbReference type="Proteomes" id="UP000824156"/>
    </source>
</evidence>
<dbReference type="SUPFAM" id="SSF48452">
    <property type="entry name" value="TPR-like"/>
    <property type="match status" value="1"/>
</dbReference>
<reference evidence="1" key="1">
    <citation type="journal article" date="2021" name="PeerJ">
        <title>Extensive microbial diversity within the chicken gut microbiome revealed by metagenomics and culture.</title>
        <authorList>
            <person name="Gilroy R."/>
            <person name="Ravi A."/>
            <person name="Getino M."/>
            <person name="Pursley I."/>
            <person name="Horton D.L."/>
            <person name="Alikhan N.F."/>
            <person name="Baker D."/>
            <person name="Gharbi K."/>
            <person name="Hall N."/>
            <person name="Watson M."/>
            <person name="Adriaenssens E.M."/>
            <person name="Foster-Nyarko E."/>
            <person name="Jarju S."/>
            <person name="Secka A."/>
            <person name="Antonio M."/>
            <person name="Oren A."/>
            <person name="Chaudhuri R.R."/>
            <person name="La Ragione R."/>
            <person name="Hildebrand F."/>
            <person name="Pallen M.J."/>
        </authorList>
    </citation>
    <scope>NUCLEOTIDE SEQUENCE</scope>
    <source>
        <strain evidence="1">1719</strain>
    </source>
</reference>
<comment type="caution">
    <text evidence="1">The sequence shown here is derived from an EMBL/GenBank/DDBJ whole genome shotgun (WGS) entry which is preliminary data.</text>
</comment>
<dbReference type="Proteomes" id="UP000824156">
    <property type="component" value="Unassembled WGS sequence"/>
</dbReference>
<dbReference type="Gene3D" id="1.25.40.10">
    <property type="entry name" value="Tetratricopeptide repeat domain"/>
    <property type="match status" value="1"/>
</dbReference>
<name>A0A9D2AXT3_9SPHI</name>
<sequence length="281" mass="30631">MKLSTKQILIILGVIGLMVFLLTQPLKGLIDEEDAEAQANEADAVSTFSYASVSEIYKSSLNPSIAQEISGKESEIQSAGSDSEKLELLKALAEQWEDVAKKAPQGFLFQEIAEIEDSTPNWLLAADAYREGSQNLQDTTLAQELTQRAIHSYEKVLAVEPGNLSAKTGLGASIVGSGANPMAGIALLQEVVEEDPKNLEANKALGVFSLQSRQFDKAVDRFLVVVEQEEDVEAYFYLATGYENLGMKQEAIAAFETSKRLASDPTLSQFIDRKIEELSGF</sequence>
<proteinExistence type="predicted"/>
<protein>
    <recommendedName>
        <fullName evidence="3">Tetratricopeptide repeat protein</fullName>
    </recommendedName>
</protein>
<dbReference type="EMBL" id="DXEZ01000113">
    <property type="protein sequence ID" value="HIX54157.1"/>
    <property type="molecule type" value="Genomic_DNA"/>
</dbReference>
<evidence type="ECO:0000313" key="1">
    <source>
        <dbReference type="EMBL" id="HIX54157.1"/>
    </source>
</evidence>
<dbReference type="Pfam" id="PF14559">
    <property type="entry name" value="TPR_19"/>
    <property type="match status" value="1"/>
</dbReference>
<dbReference type="InterPro" id="IPR011990">
    <property type="entry name" value="TPR-like_helical_dom_sf"/>
</dbReference>
<evidence type="ECO:0008006" key="3">
    <source>
        <dbReference type="Google" id="ProtNLM"/>
    </source>
</evidence>
<reference evidence="1" key="2">
    <citation type="submission" date="2021-04" db="EMBL/GenBank/DDBJ databases">
        <authorList>
            <person name="Gilroy R."/>
        </authorList>
    </citation>
    <scope>NUCLEOTIDE SEQUENCE</scope>
    <source>
        <strain evidence="1">1719</strain>
    </source>
</reference>
<gene>
    <name evidence="1" type="ORF">H9853_03970</name>
</gene>
<accession>A0A9D2AXT3</accession>
<organism evidence="1 2">
    <name type="scientific">Candidatus Sphingobacterium stercoripullorum</name>
    <dbReference type="NCBI Taxonomy" id="2838759"/>
    <lineage>
        <taxon>Bacteria</taxon>
        <taxon>Pseudomonadati</taxon>
        <taxon>Bacteroidota</taxon>
        <taxon>Sphingobacteriia</taxon>
        <taxon>Sphingobacteriales</taxon>
        <taxon>Sphingobacteriaceae</taxon>
        <taxon>Sphingobacterium</taxon>
    </lineage>
</organism>